<keyword evidence="5" id="KW-0479">Metal-binding</keyword>
<dbReference type="GO" id="GO:0009055">
    <property type="term" value="F:electron transfer activity"/>
    <property type="evidence" value="ECO:0007669"/>
    <property type="project" value="InterPro"/>
</dbReference>
<dbReference type="NCBIfam" id="TIGR02970">
    <property type="entry name" value="succ_dehyd_cytB"/>
    <property type="match status" value="1"/>
</dbReference>
<organism evidence="13 14">
    <name type="scientific">Lineolata rhizophorae</name>
    <dbReference type="NCBI Taxonomy" id="578093"/>
    <lineage>
        <taxon>Eukaryota</taxon>
        <taxon>Fungi</taxon>
        <taxon>Dikarya</taxon>
        <taxon>Ascomycota</taxon>
        <taxon>Pezizomycotina</taxon>
        <taxon>Dothideomycetes</taxon>
        <taxon>Dothideomycetes incertae sedis</taxon>
        <taxon>Lineolatales</taxon>
        <taxon>Lineolataceae</taxon>
        <taxon>Lineolata</taxon>
    </lineage>
</organism>
<keyword evidence="8 12" id="KW-1133">Transmembrane helix</keyword>
<dbReference type="EMBL" id="MU001686">
    <property type="protein sequence ID" value="KAF2455567.1"/>
    <property type="molecule type" value="Genomic_DNA"/>
</dbReference>
<accession>A0A6A6NVR5</accession>
<evidence type="ECO:0000313" key="13">
    <source>
        <dbReference type="EMBL" id="KAF2455567.1"/>
    </source>
</evidence>
<dbReference type="InterPro" id="IPR000701">
    <property type="entry name" value="SuccDH_FuR_B_TM-su"/>
</dbReference>
<protein>
    <submittedName>
        <fullName evidence="13">Succinate dehydrogenase C subunit</fullName>
    </submittedName>
</protein>
<dbReference type="OrthoDB" id="588261at2759"/>
<feature type="transmembrane region" description="Helical" evidence="12">
    <location>
        <begin position="167"/>
        <end position="187"/>
    </location>
</feature>
<keyword evidence="4 12" id="KW-0812">Transmembrane</keyword>
<dbReference type="Gene3D" id="1.20.1300.10">
    <property type="entry name" value="Fumarate reductase/succinate dehydrogenase, transmembrane subunit"/>
    <property type="match status" value="1"/>
</dbReference>
<reference evidence="13" key="1">
    <citation type="journal article" date="2020" name="Stud. Mycol.">
        <title>101 Dothideomycetes genomes: a test case for predicting lifestyles and emergence of pathogens.</title>
        <authorList>
            <person name="Haridas S."/>
            <person name="Albert R."/>
            <person name="Binder M."/>
            <person name="Bloem J."/>
            <person name="Labutti K."/>
            <person name="Salamov A."/>
            <person name="Andreopoulos B."/>
            <person name="Baker S."/>
            <person name="Barry K."/>
            <person name="Bills G."/>
            <person name="Bluhm B."/>
            <person name="Cannon C."/>
            <person name="Castanera R."/>
            <person name="Culley D."/>
            <person name="Daum C."/>
            <person name="Ezra D."/>
            <person name="Gonzalez J."/>
            <person name="Henrissat B."/>
            <person name="Kuo A."/>
            <person name="Liang C."/>
            <person name="Lipzen A."/>
            <person name="Lutzoni F."/>
            <person name="Magnuson J."/>
            <person name="Mondo S."/>
            <person name="Nolan M."/>
            <person name="Ohm R."/>
            <person name="Pangilinan J."/>
            <person name="Park H.-J."/>
            <person name="Ramirez L."/>
            <person name="Alfaro M."/>
            <person name="Sun H."/>
            <person name="Tritt A."/>
            <person name="Yoshinaga Y."/>
            <person name="Zwiers L.-H."/>
            <person name="Turgeon B."/>
            <person name="Goodwin S."/>
            <person name="Spatafora J."/>
            <person name="Crous P."/>
            <person name="Grigoriev I."/>
        </authorList>
    </citation>
    <scope>NUCLEOTIDE SEQUENCE</scope>
    <source>
        <strain evidence="13">ATCC 16933</strain>
    </source>
</reference>
<evidence type="ECO:0000256" key="1">
    <source>
        <dbReference type="ARBA" id="ARBA00004448"/>
    </source>
</evidence>
<dbReference type="SUPFAM" id="SSF81343">
    <property type="entry name" value="Fumarate reductase respiratory complex transmembrane subunits"/>
    <property type="match status" value="1"/>
</dbReference>
<evidence type="ECO:0000256" key="2">
    <source>
        <dbReference type="ARBA" id="ARBA00007244"/>
    </source>
</evidence>
<keyword evidence="3" id="KW-0349">Heme</keyword>
<evidence type="ECO:0000256" key="11">
    <source>
        <dbReference type="ARBA" id="ARBA00023136"/>
    </source>
</evidence>
<dbReference type="AlphaFoldDB" id="A0A6A6NVR5"/>
<feature type="transmembrane region" description="Helical" evidence="12">
    <location>
        <begin position="89"/>
        <end position="108"/>
    </location>
</feature>
<evidence type="ECO:0000256" key="9">
    <source>
        <dbReference type="ARBA" id="ARBA00023004"/>
    </source>
</evidence>
<evidence type="ECO:0000256" key="8">
    <source>
        <dbReference type="ARBA" id="ARBA00022989"/>
    </source>
</evidence>
<dbReference type="PROSITE" id="PS01000">
    <property type="entry name" value="SDH_CYT_1"/>
    <property type="match status" value="1"/>
</dbReference>
<dbReference type="FunFam" id="1.20.1300.10:FF:000008">
    <property type="entry name" value="Succinate dehydrogenase cytochrome b560 subunit"/>
    <property type="match status" value="1"/>
</dbReference>
<dbReference type="PANTHER" id="PTHR10978:SF5">
    <property type="entry name" value="SUCCINATE DEHYDROGENASE CYTOCHROME B560 SUBUNIT, MITOCHONDRIAL"/>
    <property type="match status" value="1"/>
</dbReference>
<dbReference type="GO" id="GO:0005743">
    <property type="term" value="C:mitochondrial inner membrane"/>
    <property type="evidence" value="ECO:0007669"/>
    <property type="project" value="UniProtKB-SubCell"/>
</dbReference>
<proteinExistence type="inferred from homology"/>
<dbReference type="PANTHER" id="PTHR10978">
    <property type="entry name" value="SUCCINATE DEHYDROGENASE CYTOCHROME B560 SUBUNIT"/>
    <property type="match status" value="1"/>
</dbReference>
<dbReference type="GO" id="GO:0006099">
    <property type="term" value="P:tricarboxylic acid cycle"/>
    <property type="evidence" value="ECO:0007669"/>
    <property type="project" value="InterPro"/>
</dbReference>
<feature type="transmembrane region" description="Helical" evidence="12">
    <location>
        <begin position="120"/>
        <end position="146"/>
    </location>
</feature>
<evidence type="ECO:0000256" key="3">
    <source>
        <dbReference type="ARBA" id="ARBA00022617"/>
    </source>
</evidence>
<keyword evidence="6" id="KW-0999">Mitochondrion inner membrane</keyword>
<keyword evidence="14" id="KW-1185">Reference proteome</keyword>
<gene>
    <name evidence="13" type="ORF">BDY21DRAFT_365325</name>
</gene>
<keyword evidence="11 12" id="KW-0472">Membrane</keyword>
<keyword evidence="9" id="KW-0408">Iron</keyword>
<dbReference type="InterPro" id="IPR018495">
    <property type="entry name" value="Succ_DH_cyt_bsu_CS"/>
</dbReference>
<evidence type="ECO:0000256" key="5">
    <source>
        <dbReference type="ARBA" id="ARBA00022723"/>
    </source>
</evidence>
<dbReference type="InterPro" id="IPR034804">
    <property type="entry name" value="SQR/QFR_C/D"/>
</dbReference>
<evidence type="ECO:0000256" key="7">
    <source>
        <dbReference type="ARBA" id="ARBA00022946"/>
    </source>
</evidence>
<dbReference type="Proteomes" id="UP000799766">
    <property type="component" value="Unassembled WGS sequence"/>
</dbReference>
<dbReference type="CDD" id="cd03499">
    <property type="entry name" value="SQR_TypeC_SdhC"/>
    <property type="match status" value="1"/>
</dbReference>
<dbReference type="GO" id="GO:0046872">
    <property type="term" value="F:metal ion binding"/>
    <property type="evidence" value="ECO:0007669"/>
    <property type="project" value="UniProtKB-KW"/>
</dbReference>
<evidence type="ECO:0000256" key="10">
    <source>
        <dbReference type="ARBA" id="ARBA00023128"/>
    </source>
</evidence>
<evidence type="ECO:0000256" key="12">
    <source>
        <dbReference type="SAM" id="Phobius"/>
    </source>
</evidence>
<comment type="similarity">
    <text evidence="2">Belongs to the cytochrome b560 family.</text>
</comment>
<evidence type="ECO:0000313" key="14">
    <source>
        <dbReference type="Proteomes" id="UP000799766"/>
    </source>
</evidence>
<name>A0A6A6NVR5_9PEZI</name>
<evidence type="ECO:0000256" key="6">
    <source>
        <dbReference type="ARBA" id="ARBA00022792"/>
    </source>
</evidence>
<sequence length="188" mass="20437">MLANRAVQTSMRRLAARQPGLMALGSQGKFAPPAIVALSQRRPVATERLSDSQAQNSILVNQRLKRPVAPHLSIYQPQITWYLSSAHRITGAILSGGFYIFGAAYLVAPLVGWHLESASLAAAVAAWPFAVKFAAKVFVSLPFTFHAYNGVRHLIWDTGSMMTNQKVIQSGWTVLGLTVASSLYLALM</sequence>
<dbReference type="PROSITE" id="PS01001">
    <property type="entry name" value="SDH_CYT_2"/>
    <property type="match status" value="1"/>
</dbReference>
<keyword evidence="10" id="KW-0496">Mitochondrion</keyword>
<dbReference type="GO" id="GO:0006121">
    <property type="term" value="P:mitochondrial electron transport, succinate to ubiquinone"/>
    <property type="evidence" value="ECO:0007669"/>
    <property type="project" value="TreeGrafter"/>
</dbReference>
<evidence type="ECO:0000256" key="4">
    <source>
        <dbReference type="ARBA" id="ARBA00022692"/>
    </source>
</evidence>
<dbReference type="Pfam" id="PF01127">
    <property type="entry name" value="Sdh_cyt"/>
    <property type="match status" value="1"/>
</dbReference>
<comment type="subcellular location">
    <subcellularLocation>
        <location evidence="1">Mitochondrion inner membrane</location>
        <topology evidence="1">Multi-pass membrane protein</topology>
    </subcellularLocation>
</comment>
<dbReference type="InterPro" id="IPR014314">
    <property type="entry name" value="Succ_DH_cytb556"/>
</dbReference>
<keyword evidence="7" id="KW-0809">Transit peptide</keyword>